<gene>
    <name evidence="1" type="ORF">PPRIM_AZ9-3.1.T0490117</name>
    <name evidence="2" type="ORF">PPRIM_AZ9-3.1.T0490118</name>
</gene>
<accession>A0A8S1LZ11</accession>
<organism evidence="2 3">
    <name type="scientific">Paramecium primaurelia</name>
    <dbReference type="NCBI Taxonomy" id="5886"/>
    <lineage>
        <taxon>Eukaryota</taxon>
        <taxon>Sar</taxon>
        <taxon>Alveolata</taxon>
        <taxon>Ciliophora</taxon>
        <taxon>Intramacronucleata</taxon>
        <taxon>Oligohymenophorea</taxon>
        <taxon>Peniculida</taxon>
        <taxon>Parameciidae</taxon>
        <taxon>Paramecium</taxon>
    </lineage>
</organism>
<dbReference type="AlphaFoldDB" id="A0A8S1LZ11"/>
<dbReference type="Proteomes" id="UP000688137">
    <property type="component" value="Unassembled WGS sequence"/>
</dbReference>
<evidence type="ECO:0000313" key="3">
    <source>
        <dbReference type="Proteomes" id="UP000688137"/>
    </source>
</evidence>
<dbReference type="EMBL" id="CAJJDM010000049">
    <property type="protein sequence ID" value="CAD8072417.1"/>
    <property type="molecule type" value="Genomic_DNA"/>
</dbReference>
<reference evidence="2" key="1">
    <citation type="submission" date="2021-01" db="EMBL/GenBank/DDBJ databases">
        <authorList>
            <consortium name="Genoscope - CEA"/>
            <person name="William W."/>
        </authorList>
    </citation>
    <scope>NUCLEOTIDE SEQUENCE</scope>
</reference>
<comment type="caution">
    <text evidence="2">The sequence shown here is derived from an EMBL/GenBank/DDBJ whole genome shotgun (WGS) entry which is preliminary data.</text>
</comment>
<proteinExistence type="predicted"/>
<keyword evidence="3" id="KW-1185">Reference proteome</keyword>
<sequence length="209" mass="24958">MNELWYDQLKTVIQNQNQSERDSVIKKQRQDIIQLPYLRHPKQLRVNSITNLKNISSDRFKQYLQQIQLKRLAKRDQYKNNNSETEIYPFLNLQAKQIKFSEKELKANNLSVSISQSNILNSAQNLQTNKISFARLNLQQNSIPQAITNIKDSSRRIKTFNQIDTAEIIEQPDNKQQLYLKLRFRNSVIKQTINNWIKQRYNFNRKFNS</sequence>
<name>A0A8S1LZ11_PARPR</name>
<dbReference type="EMBL" id="CAJJDM010000049">
    <property type="protein sequence ID" value="CAD8072419.1"/>
    <property type="molecule type" value="Genomic_DNA"/>
</dbReference>
<evidence type="ECO:0000313" key="2">
    <source>
        <dbReference type="EMBL" id="CAD8072419.1"/>
    </source>
</evidence>
<evidence type="ECO:0000313" key="1">
    <source>
        <dbReference type="EMBL" id="CAD8072417.1"/>
    </source>
</evidence>
<protein>
    <submittedName>
        <fullName evidence="2">Uncharacterized protein</fullName>
    </submittedName>
</protein>